<dbReference type="Pfam" id="PF24681">
    <property type="entry name" value="Kelch_KLHDC2_KLHL20_DRC7"/>
    <property type="match status" value="1"/>
</dbReference>
<organism evidence="3 4">
    <name type="scientific">Helobdella robusta</name>
    <name type="common">Californian leech</name>
    <dbReference type="NCBI Taxonomy" id="6412"/>
    <lineage>
        <taxon>Eukaryota</taxon>
        <taxon>Metazoa</taxon>
        <taxon>Spiralia</taxon>
        <taxon>Lophotrochozoa</taxon>
        <taxon>Annelida</taxon>
        <taxon>Clitellata</taxon>
        <taxon>Hirudinea</taxon>
        <taxon>Rhynchobdellida</taxon>
        <taxon>Glossiphoniidae</taxon>
        <taxon>Helobdella</taxon>
    </lineage>
</organism>
<dbReference type="AlphaFoldDB" id="T1F4Z5"/>
<reference evidence="3" key="3">
    <citation type="submission" date="2015-06" db="UniProtKB">
        <authorList>
            <consortium name="EnsemblMetazoa"/>
        </authorList>
    </citation>
    <scope>IDENTIFICATION</scope>
</reference>
<keyword evidence="4" id="KW-1185">Reference proteome</keyword>
<sequence>MNITKHANDHHHVKHITALKDINSTALVLSDDVTKISETEPWPKSRVKHAVCECDGFLYLFGGRNLNVPLKDSWRYCLKTEKWEELNLIGSRLPHLEGHTATVDNSIIYLFGGSFCNNVIWKIDTKSMRCAPLYPDGQNNNSSAIPKNRKDHTACVYKNHLFIFGGSIDLLGPTNELWSFDLAHPCNDESTSWQLLFPVRLGNNCSNNNSNSYQSQIYQPREMSLKNDTSADFKPQNNITNNSNYRKEHIPKHGPQPRIRHSCVVIDSSMWIYAGECNESVYSDFWKWNFEDCMWSSISIGGKCPLIHKQFSTAPYHNTNSGLLFLNYSTNSNASNSFSSSLGSSTSSSNSNSNEDDDLKLEIFLLDLHNLTWSKPIYTHTLSQQSHSNAFPTDFLIFITTTAPQTCKFLSISEIELSSLHCQRLSSCLVNSSNFSHGFYNPSFQSHSALDINNDINTQITQSMHIEAVEALKRKIFKRFHRNSREDLVSGSKVNIEMSYLGGDGGRKKVAKHSENKKLLQTATSQTTIITIDNINSSLSNSGAGSVVDNSRAVEYFDENKRGISERLVEWRNKKISKNTNTGSNLNGNNSSNNNKFNNSTSCDLIVDLYMIGGRFKGQVASSPMLFKSISLDINY</sequence>
<dbReference type="EMBL" id="AMQM01004032">
    <property type="status" value="NOT_ANNOTATED_CDS"/>
    <property type="molecule type" value="Genomic_DNA"/>
</dbReference>
<dbReference type="CTD" id="20203894"/>
<dbReference type="STRING" id="6412.T1F4Z5"/>
<reference evidence="2 4" key="2">
    <citation type="journal article" date="2013" name="Nature">
        <title>Insights into bilaterian evolution from three spiralian genomes.</title>
        <authorList>
            <person name="Simakov O."/>
            <person name="Marletaz F."/>
            <person name="Cho S.J."/>
            <person name="Edsinger-Gonzales E."/>
            <person name="Havlak P."/>
            <person name="Hellsten U."/>
            <person name="Kuo D.H."/>
            <person name="Larsson T."/>
            <person name="Lv J."/>
            <person name="Arendt D."/>
            <person name="Savage R."/>
            <person name="Osoegawa K."/>
            <person name="de Jong P."/>
            <person name="Grimwood J."/>
            <person name="Chapman J.A."/>
            <person name="Shapiro H."/>
            <person name="Aerts A."/>
            <person name="Otillar R.P."/>
            <person name="Terry A.Y."/>
            <person name="Boore J.L."/>
            <person name="Grigoriev I.V."/>
            <person name="Lindberg D.R."/>
            <person name="Seaver E.C."/>
            <person name="Weisblat D.A."/>
            <person name="Putnam N.H."/>
            <person name="Rokhsar D.S."/>
        </authorList>
    </citation>
    <scope>NUCLEOTIDE SEQUENCE</scope>
</reference>
<dbReference type="KEGG" id="hro:HELRODRAFT_172059"/>
<dbReference type="GO" id="GO:0003682">
    <property type="term" value="F:chromatin binding"/>
    <property type="evidence" value="ECO:0007669"/>
    <property type="project" value="InterPro"/>
</dbReference>
<dbReference type="eggNOG" id="KOG0379">
    <property type="taxonomic scope" value="Eukaryota"/>
</dbReference>
<feature type="compositionally biased region" description="Polar residues" evidence="1">
    <location>
        <begin position="232"/>
        <end position="244"/>
    </location>
</feature>
<protein>
    <submittedName>
        <fullName evidence="2 3">Uncharacterized protein</fullName>
    </submittedName>
</protein>
<name>T1F4Z5_HELRO</name>
<dbReference type="Gene3D" id="2.120.10.80">
    <property type="entry name" value="Kelch-type beta propeller"/>
    <property type="match status" value="1"/>
</dbReference>
<dbReference type="OrthoDB" id="432528at2759"/>
<dbReference type="InParanoid" id="T1F4Z5"/>
<dbReference type="Proteomes" id="UP000015101">
    <property type="component" value="Unassembled WGS sequence"/>
</dbReference>
<dbReference type="GeneID" id="20203894"/>
<accession>T1F4Z5</accession>
<feature type="region of interest" description="Disordered" evidence="1">
    <location>
        <begin position="229"/>
        <end position="254"/>
    </location>
</feature>
<evidence type="ECO:0000313" key="3">
    <source>
        <dbReference type="EnsemblMetazoa" id="HelroP172059"/>
    </source>
</evidence>
<dbReference type="PANTHER" id="PTHR46461">
    <property type="entry name" value="KELCH DOMAIN-CONTAINING PROTEIN 3"/>
    <property type="match status" value="1"/>
</dbReference>
<proteinExistence type="predicted"/>
<dbReference type="RefSeq" id="XP_009016979.1">
    <property type="nucleotide sequence ID" value="XM_009018731.1"/>
</dbReference>
<dbReference type="PANTHER" id="PTHR46461:SF1">
    <property type="entry name" value="KELCH DOMAIN-CONTAINING PROTEIN 3"/>
    <property type="match status" value="1"/>
</dbReference>
<dbReference type="EMBL" id="KB096411">
    <property type="protein sequence ID" value="ESO05046.1"/>
    <property type="molecule type" value="Genomic_DNA"/>
</dbReference>
<evidence type="ECO:0000256" key="1">
    <source>
        <dbReference type="SAM" id="MobiDB-lite"/>
    </source>
</evidence>
<reference evidence="4" key="1">
    <citation type="submission" date="2012-12" db="EMBL/GenBank/DDBJ databases">
        <authorList>
            <person name="Hellsten U."/>
            <person name="Grimwood J."/>
            <person name="Chapman J.A."/>
            <person name="Shapiro H."/>
            <person name="Aerts A."/>
            <person name="Otillar R.P."/>
            <person name="Terry A.Y."/>
            <person name="Boore J.L."/>
            <person name="Simakov O."/>
            <person name="Marletaz F."/>
            <person name="Cho S.-J."/>
            <person name="Edsinger-Gonzales E."/>
            <person name="Havlak P."/>
            <person name="Kuo D.-H."/>
            <person name="Larsson T."/>
            <person name="Lv J."/>
            <person name="Arendt D."/>
            <person name="Savage R."/>
            <person name="Osoegawa K."/>
            <person name="de Jong P."/>
            <person name="Lindberg D.R."/>
            <person name="Seaver E.C."/>
            <person name="Weisblat D.A."/>
            <person name="Putnam N.H."/>
            <person name="Grigoriev I.V."/>
            <person name="Rokhsar D.S."/>
        </authorList>
    </citation>
    <scope>NUCLEOTIDE SEQUENCE</scope>
</reference>
<evidence type="ECO:0000313" key="4">
    <source>
        <dbReference type="Proteomes" id="UP000015101"/>
    </source>
</evidence>
<dbReference type="EnsemblMetazoa" id="HelroT172059">
    <property type="protein sequence ID" value="HelroP172059"/>
    <property type="gene ID" value="HelroG172059"/>
</dbReference>
<dbReference type="SUPFAM" id="SSF117281">
    <property type="entry name" value="Kelch motif"/>
    <property type="match status" value="1"/>
</dbReference>
<gene>
    <name evidence="3" type="primary">20203894</name>
    <name evidence="2" type="ORF">HELRODRAFT_172059</name>
</gene>
<dbReference type="InterPro" id="IPR015915">
    <property type="entry name" value="Kelch-typ_b-propeller"/>
</dbReference>
<evidence type="ECO:0000313" key="2">
    <source>
        <dbReference type="EMBL" id="ESO05046.1"/>
    </source>
</evidence>
<dbReference type="HOGENOM" id="CLU_430403_0_0_1"/>
<dbReference type="InterPro" id="IPR052637">
    <property type="entry name" value="KLHDC3-like"/>
</dbReference>